<sequence length="262" mass="28577">MCGGISSNSALGLLPSLAAYPIRASPRRTSKKVKKKPRIMHKPIGDYQRQEELTDSRADTPTRTSIDHNAEAEEEFGALRKTAERFAPRTITQRMIAESSTSNSAPSSQPPSRSVSPAPHKATRKDPYGRFTQMTIDGYSPTPSFTAESFQQLVELSKAQNNDEASTPTQSTAPSECDSQDSERSSVFLRVPEMKRKRTSSSARTAGERDDGALRPTTFWKNTPRSALASPAYSPSTHLIRQAQFVAAGVEMTEPSGDIAAL</sequence>
<accession>A0ACA9PCZ2</accession>
<dbReference type="Proteomes" id="UP000789525">
    <property type="component" value="Unassembled WGS sequence"/>
</dbReference>
<name>A0ACA9PCZ2_9GLOM</name>
<feature type="non-terminal residue" evidence="1">
    <location>
        <position position="262"/>
    </location>
</feature>
<reference evidence="1" key="1">
    <citation type="submission" date="2021-06" db="EMBL/GenBank/DDBJ databases">
        <authorList>
            <person name="Kallberg Y."/>
            <person name="Tangrot J."/>
            <person name="Rosling A."/>
        </authorList>
    </citation>
    <scope>NUCLEOTIDE SEQUENCE</scope>
    <source>
        <strain evidence="1">CL356</strain>
    </source>
</reference>
<gene>
    <name evidence="1" type="ORF">ACOLOM_LOCUS10298</name>
</gene>
<dbReference type="EMBL" id="CAJVPT010032696">
    <property type="protein sequence ID" value="CAG8702232.1"/>
    <property type="molecule type" value="Genomic_DNA"/>
</dbReference>
<evidence type="ECO:0000313" key="2">
    <source>
        <dbReference type="Proteomes" id="UP000789525"/>
    </source>
</evidence>
<organism evidence="1 2">
    <name type="scientific">Acaulospora colombiana</name>
    <dbReference type="NCBI Taxonomy" id="27376"/>
    <lineage>
        <taxon>Eukaryota</taxon>
        <taxon>Fungi</taxon>
        <taxon>Fungi incertae sedis</taxon>
        <taxon>Mucoromycota</taxon>
        <taxon>Glomeromycotina</taxon>
        <taxon>Glomeromycetes</taxon>
        <taxon>Diversisporales</taxon>
        <taxon>Acaulosporaceae</taxon>
        <taxon>Acaulospora</taxon>
    </lineage>
</organism>
<keyword evidence="2" id="KW-1185">Reference proteome</keyword>
<comment type="caution">
    <text evidence="1">The sequence shown here is derived from an EMBL/GenBank/DDBJ whole genome shotgun (WGS) entry which is preliminary data.</text>
</comment>
<protein>
    <submittedName>
        <fullName evidence="1">1935_t:CDS:1</fullName>
    </submittedName>
</protein>
<proteinExistence type="predicted"/>
<evidence type="ECO:0000313" key="1">
    <source>
        <dbReference type="EMBL" id="CAG8702232.1"/>
    </source>
</evidence>